<dbReference type="GO" id="GO:0005524">
    <property type="term" value="F:ATP binding"/>
    <property type="evidence" value="ECO:0007669"/>
    <property type="project" value="UniProtKB-KW"/>
</dbReference>
<dbReference type="InterPro" id="IPR002078">
    <property type="entry name" value="Sigma_54_int"/>
</dbReference>
<evidence type="ECO:0000313" key="5">
    <source>
        <dbReference type="Proteomes" id="UP001205748"/>
    </source>
</evidence>
<dbReference type="Gene3D" id="3.40.50.300">
    <property type="entry name" value="P-loop containing nucleotide triphosphate hydrolases"/>
    <property type="match status" value="1"/>
</dbReference>
<dbReference type="Proteomes" id="UP001205748">
    <property type="component" value="Unassembled WGS sequence"/>
</dbReference>
<accession>A0AAE3L4G2</accession>
<dbReference type="EMBL" id="JANKAS010000017">
    <property type="protein sequence ID" value="MCR1900018.1"/>
    <property type="molecule type" value="Genomic_DNA"/>
</dbReference>
<evidence type="ECO:0000256" key="2">
    <source>
        <dbReference type="ARBA" id="ARBA00022840"/>
    </source>
</evidence>
<keyword evidence="1" id="KW-0547">Nucleotide-binding</keyword>
<dbReference type="InterPro" id="IPR027417">
    <property type="entry name" value="P-loop_NTPase"/>
</dbReference>
<reference evidence="4" key="1">
    <citation type="submission" date="2022-07" db="EMBL/GenBank/DDBJ databases">
        <title>Enhanced cultured diversity of the mouse gut microbiota enables custom-made synthetic communities.</title>
        <authorList>
            <person name="Afrizal A."/>
        </authorList>
    </citation>
    <scope>NUCLEOTIDE SEQUENCE</scope>
    <source>
        <strain evidence="4">DSM 28593</strain>
    </source>
</reference>
<comment type="caution">
    <text evidence="4">The sequence shown here is derived from an EMBL/GenBank/DDBJ whole genome shotgun (WGS) entry which is preliminary data.</text>
</comment>
<organism evidence="4 5">
    <name type="scientific">Irregularibacter muris</name>
    <dbReference type="NCBI Taxonomy" id="1796619"/>
    <lineage>
        <taxon>Bacteria</taxon>
        <taxon>Bacillati</taxon>
        <taxon>Bacillota</taxon>
        <taxon>Clostridia</taxon>
        <taxon>Eubacteriales</taxon>
        <taxon>Eubacteriaceae</taxon>
        <taxon>Irregularibacter</taxon>
    </lineage>
</organism>
<dbReference type="Pfam" id="PF00158">
    <property type="entry name" value="Sigma54_activat"/>
    <property type="match status" value="1"/>
</dbReference>
<dbReference type="PANTHER" id="PTHR32071:SF90">
    <property type="entry name" value="TRANSCRIPTIONAL REGULATORY PROTEIN LEVR"/>
    <property type="match status" value="1"/>
</dbReference>
<evidence type="ECO:0000259" key="3">
    <source>
        <dbReference type="PROSITE" id="PS50045"/>
    </source>
</evidence>
<evidence type="ECO:0000313" key="4">
    <source>
        <dbReference type="EMBL" id="MCR1900018.1"/>
    </source>
</evidence>
<evidence type="ECO:0000256" key="1">
    <source>
        <dbReference type="ARBA" id="ARBA00022741"/>
    </source>
</evidence>
<proteinExistence type="predicted"/>
<feature type="domain" description="Sigma-54 factor interaction" evidence="3">
    <location>
        <begin position="1"/>
        <end position="102"/>
    </location>
</feature>
<dbReference type="AlphaFoldDB" id="A0AAE3L4G2"/>
<dbReference type="GO" id="GO:0006355">
    <property type="term" value="P:regulation of DNA-templated transcription"/>
    <property type="evidence" value="ECO:0007669"/>
    <property type="project" value="InterPro"/>
</dbReference>
<dbReference type="PROSITE" id="PS50045">
    <property type="entry name" value="SIGMA54_INTERACT_4"/>
    <property type="match status" value="1"/>
</dbReference>
<keyword evidence="5" id="KW-1185">Reference proteome</keyword>
<gene>
    <name evidence="4" type="ORF">NSA47_13695</name>
</gene>
<name>A0AAE3L4G2_9FIRM</name>
<sequence>MLNIERAKAAIMYPPDGLNCLIIGESGVGKTLFAKVMYEYAKFTGRHDKKSPFTTFNCADLYTNPQLLLSHLFEHVKGAFTGADKIYKWESQPPTNNRTNKT</sequence>
<protein>
    <submittedName>
        <fullName evidence="4">Sigma-54 factor interaction domain-containing protein</fullName>
    </submittedName>
</protein>
<dbReference type="SUPFAM" id="SSF52540">
    <property type="entry name" value="P-loop containing nucleoside triphosphate hydrolases"/>
    <property type="match status" value="1"/>
</dbReference>
<keyword evidence="2" id="KW-0067">ATP-binding</keyword>
<dbReference type="PANTHER" id="PTHR32071">
    <property type="entry name" value="TRANSCRIPTIONAL REGULATORY PROTEIN"/>
    <property type="match status" value="1"/>
</dbReference>